<keyword evidence="3" id="KW-1133">Transmembrane helix</keyword>
<gene>
    <name evidence="5" type="ORF">HHUSO_G14112</name>
</gene>
<feature type="compositionally biased region" description="Polar residues" evidence="2">
    <location>
        <begin position="678"/>
        <end position="699"/>
    </location>
</feature>
<feature type="region of interest" description="Disordered" evidence="2">
    <location>
        <begin position="453"/>
        <end position="487"/>
    </location>
</feature>
<keyword evidence="3" id="KW-0812">Transmembrane</keyword>
<feature type="disulfide bond" evidence="1">
    <location>
        <begin position="257"/>
        <end position="266"/>
    </location>
</feature>
<feature type="compositionally biased region" description="Polar residues" evidence="2">
    <location>
        <begin position="331"/>
        <end position="341"/>
    </location>
</feature>
<feature type="transmembrane region" description="Helical" evidence="3">
    <location>
        <begin position="276"/>
        <end position="305"/>
    </location>
</feature>
<name>A0ABR0ZHS6_HUSHU</name>
<organism evidence="5 6">
    <name type="scientific">Huso huso</name>
    <name type="common">Beluga</name>
    <name type="synonym">Acipenser huso</name>
    <dbReference type="NCBI Taxonomy" id="61971"/>
    <lineage>
        <taxon>Eukaryota</taxon>
        <taxon>Metazoa</taxon>
        <taxon>Chordata</taxon>
        <taxon>Craniata</taxon>
        <taxon>Vertebrata</taxon>
        <taxon>Euteleostomi</taxon>
        <taxon>Actinopterygii</taxon>
        <taxon>Chondrostei</taxon>
        <taxon>Acipenseriformes</taxon>
        <taxon>Acipenseridae</taxon>
        <taxon>Huso</taxon>
    </lineage>
</organism>
<feature type="compositionally biased region" description="Low complexity" evidence="2">
    <location>
        <begin position="525"/>
        <end position="534"/>
    </location>
</feature>
<evidence type="ECO:0000256" key="1">
    <source>
        <dbReference type="PROSITE-ProRule" id="PRU00076"/>
    </source>
</evidence>
<evidence type="ECO:0000259" key="4">
    <source>
        <dbReference type="PROSITE" id="PS50026"/>
    </source>
</evidence>
<keyword evidence="3" id="KW-0472">Membrane</keyword>
<dbReference type="SUPFAM" id="SSF57196">
    <property type="entry name" value="EGF/Laminin"/>
    <property type="match status" value="1"/>
</dbReference>
<feature type="domain" description="EGF-like" evidence="4">
    <location>
        <begin position="228"/>
        <end position="267"/>
    </location>
</feature>
<keyword evidence="1" id="KW-1015">Disulfide bond</keyword>
<dbReference type="InterPro" id="IPR000742">
    <property type="entry name" value="EGF"/>
</dbReference>
<accession>A0ABR0ZHS6</accession>
<evidence type="ECO:0000313" key="6">
    <source>
        <dbReference type="Proteomes" id="UP001369086"/>
    </source>
</evidence>
<dbReference type="Proteomes" id="UP001369086">
    <property type="component" value="Unassembled WGS sequence"/>
</dbReference>
<evidence type="ECO:0000256" key="2">
    <source>
        <dbReference type="SAM" id="MobiDB-lite"/>
    </source>
</evidence>
<feature type="region of interest" description="Disordered" evidence="2">
    <location>
        <begin position="331"/>
        <end position="402"/>
    </location>
</feature>
<dbReference type="PROSITE" id="PS50026">
    <property type="entry name" value="EGF_3"/>
    <property type="match status" value="1"/>
</dbReference>
<keyword evidence="1" id="KW-0245">EGF-like domain</keyword>
<evidence type="ECO:0000256" key="3">
    <source>
        <dbReference type="SAM" id="Phobius"/>
    </source>
</evidence>
<dbReference type="EMBL" id="JAHFZB010000011">
    <property type="protein sequence ID" value="KAK6484357.1"/>
    <property type="molecule type" value="Genomic_DNA"/>
</dbReference>
<dbReference type="Gene3D" id="2.10.25.10">
    <property type="entry name" value="Laminin"/>
    <property type="match status" value="1"/>
</dbReference>
<feature type="region of interest" description="Disordered" evidence="2">
    <location>
        <begin position="509"/>
        <end position="581"/>
    </location>
</feature>
<sequence length="728" mass="80157">MFFYRNITLILLCCAVTFTLKIPIIVARREGDKASWEYKDIHNKDNIFKIVALPSTNETHLAIVLTKTVNGYFEILWKAIKHKPGSDQINDLDHCKNKFQCLLPGMPFINVEVVIHRINGKVRHTRTVDIGSLHEAHKAGNTGMTANLVERGGEKKEKRQRELEPDFQSIGKRLRRGVLAPPERILGKPPAGDRMRGITVPGLREEDLLYHSRRDDERSSNPSIVVRSSLNCGVSLCLNGGTCVPNPVSSLGFFCMCIPSRAGEFCEKSVGGVISYSALALIITGVILILILVLVSCCAIFGLYIKERDRLVSSLMEKGSALGFCSGERPTSQSLNPVSQSHLHEHREYAKQSGRSSNAPASKPNAQPATSSVIQSYKPSTATPSSAKQTMPGTNTEMASQWQKAGMQTYRLSGFHGTSTVRKVMPQEPSDDNWSSRDLGTTERTIPTCRAIKANSSSAKTSSDFREMDSEREVEDHSPHLRSSSSPVTYEKLMNMMHIYFEAINTSDPVSPAGPSMEYSKQSRRSSNAPASNSHEQPATSSVKKTDAGPSVVQGTSTVRKVMPQEPSDDNWSSRDLGTANERTVPTCRAIKGRNYAESSNDFREMDSEREVEDHSPHLRSSSSPVTYEKLMNMMHIYFEAINTSDPVSPAGPSMVSPPGAKSCRANSPNMQSFNATAKRSDSTTSQCGSAHSSPNSPVINWPVLDSGRHYEHIAHCTWSDSDEESEN</sequence>
<reference evidence="5 6" key="1">
    <citation type="submission" date="2021-05" db="EMBL/GenBank/DDBJ databases">
        <authorList>
            <person name="Zahm M."/>
            <person name="Klopp C."/>
            <person name="Cabau C."/>
            <person name="Kuhl H."/>
            <person name="Suciu R."/>
            <person name="Ciorpac M."/>
            <person name="Holostenco D."/>
            <person name="Gessner J."/>
            <person name="Wuertz S."/>
            <person name="Hohne C."/>
            <person name="Stock M."/>
            <person name="Gislard M."/>
            <person name="Lluch J."/>
            <person name="Milhes M."/>
            <person name="Lampietro C."/>
            <person name="Lopez Roques C."/>
            <person name="Donnadieu C."/>
            <person name="Du K."/>
            <person name="Schartl M."/>
            <person name="Guiguen Y."/>
        </authorList>
    </citation>
    <scope>NUCLEOTIDE SEQUENCE [LARGE SCALE GENOMIC DNA]</scope>
    <source>
        <strain evidence="5">Hh-F2</strain>
        <tissue evidence="5">Blood</tissue>
    </source>
</reference>
<feature type="compositionally biased region" description="Polar residues" evidence="2">
    <location>
        <begin position="353"/>
        <end position="402"/>
    </location>
</feature>
<comment type="caution">
    <text evidence="1">Lacks conserved residue(s) required for the propagation of feature annotation.</text>
</comment>
<proteinExistence type="predicted"/>
<feature type="compositionally biased region" description="Basic and acidic residues" evidence="2">
    <location>
        <begin position="463"/>
        <end position="479"/>
    </location>
</feature>
<comment type="caution">
    <text evidence="5">The sequence shown here is derived from an EMBL/GenBank/DDBJ whole genome shotgun (WGS) entry which is preliminary data.</text>
</comment>
<protein>
    <recommendedName>
        <fullName evidence="4">EGF-like domain-containing protein</fullName>
    </recommendedName>
</protein>
<feature type="region of interest" description="Disordered" evidence="2">
    <location>
        <begin position="678"/>
        <end position="700"/>
    </location>
</feature>
<keyword evidence="6" id="KW-1185">Reference proteome</keyword>
<feature type="region of interest" description="Disordered" evidence="2">
    <location>
        <begin position="599"/>
        <end position="623"/>
    </location>
</feature>
<dbReference type="PROSITE" id="PS00022">
    <property type="entry name" value="EGF_1"/>
    <property type="match status" value="1"/>
</dbReference>
<evidence type="ECO:0000313" key="5">
    <source>
        <dbReference type="EMBL" id="KAK6484357.1"/>
    </source>
</evidence>
<feature type="compositionally biased region" description="Basic and acidic residues" evidence="2">
    <location>
        <begin position="601"/>
        <end position="617"/>
    </location>
</feature>
<feature type="compositionally biased region" description="Polar residues" evidence="2">
    <location>
        <begin position="570"/>
        <end position="581"/>
    </location>
</feature>